<dbReference type="NCBIfam" id="TIGR00756">
    <property type="entry name" value="PPR"/>
    <property type="match status" value="3"/>
</dbReference>
<dbReference type="PANTHER" id="PTHR47447">
    <property type="entry name" value="OS03G0856100 PROTEIN"/>
    <property type="match status" value="1"/>
</dbReference>
<reference evidence="8 9" key="1">
    <citation type="submission" date="2015-12" db="EMBL/GenBank/DDBJ databases">
        <title>Draft genome sequence of Moniliophthora roreri, the causal agent of frosty pod rot of cacao.</title>
        <authorList>
            <person name="Aime M.C."/>
            <person name="Diaz-Valderrama J.R."/>
            <person name="Kijpornyongpan T."/>
            <person name="Phillips-Mora W."/>
        </authorList>
    </citation>
    <scope>NUCLEOTIDE SEQUENCE [LARGE SCALE GENOMIC DNA]</scope>
    <source>
        <strain evidence="8 9">MCA 2952</strain>
    </source>
</reference>
<name>A0A0W0FF17_MONRR</name>
<evidence type="ECO:0000256" key="6">
    <source>
        <dbReference type="SAM" id="MobiDB-lite"/>
    </source>
</evidence>
<evidence type="ECO:0000256" key="2">
    <source>
        <dbReference type="ARBA" id="ARBA00022737"/>
    </source>
</evidence>
<dbReference type="PANTHER" id="PTHR47447:SF23">
    <property type="entry name" value="PENTACOTRIPEPTIDE-REPEAT REGION OF PRORP DOMAIN-CONTAINING PROTEIN"/>
    <property type="match status" value="1"/>
</dbReference>
<protein>
    <recommendedName>
        <fullName evidence="7">PROP1-like PPR domain-containing protein</fullName>
    </recommendedName>
</protein>
<dbReference type="PROSITE" id="PS51375">
    <property type="entry name" value="PPR"/>
    <property type="match status" value="2"/>
</dbReference>
<dbReference type="eggNOG" id="KOG4197">
    <property type="taxonomic scope" value="Eukaryota"/>
</dbReference>
<organism evidence="8 9">
    <name type="scientific">Moniliophthora roreri</name>
    <name type="common">Frosty pod rot fungus</name>
    <name type="synonym">Monilia roreri</name>
    <dbReference type="NCBI Taxonomy" id="221103"/>
    <lineage>
        <taxon>Eukaryota</taxon>
        <taxon>Fungi</taxon>
        <taxon>Dikarya</taxon>
        <taxon>Basidiomycota</taxon>
        <taxon>Agaricomycotina</taxon>
        <taxon>Agaricomycetes</taxon>
        <taxon>Agaricomycetidae</taxon>
        <taxon>Agaricales</taxon>
        <taxon>Marasmiineae</taxon>
        <taxon>Marasmiaceae</taxon>
        <taxon>Moniliophthora</taxon>
    </lineage>
</organism>
<feature type="region of interest" description="Disordered" evidence="6">
    <location>
        <begin position="186"/>
        <end position="245"/>
    </location>
</feature>
<evidence type="ECO:0000259" key="7">
    <source>
        <dbReference type="Pfam" id="PF17177"/>
    </source>
</evidence>
<dbReference type="Gene3D" id="1.25.40.10">
    <property type="entry name" value="Tetratricopeptide repeat domain"/>
    <property type="match status" value="3"/>
</dbReference>
<sequence>MTIAGGGSREESDKVGSRYLDPAVTLDRSFLFRPHSFNLPITNAPGRMLPKVATTILHSTGRAAAAVHTQSHTIRNVLHPSSSKGTTGTGHGYFNSNNNNGSRGGRFTHGYHGASRAVTQANPSLAVDDGSYVQIEEEEPTLAPLPQKRSFHPQRRKFRSESLSQATQELRLDVLRSVQRIRKHPFEVEGATRSTSTTASQHEDPLTTMKPPLPLLLVDSLSPTEPQAPQSVSPPQPPQKKSPLDDVFRDLHDAATSYDKEHVSQVVFSFLTQLSAPQTLLTAPTVREFESAILALYNTRTKGEPLTLFHQTYDALLAQGLLPNQGICLVMIQALMERDEELDFALGTLESKKRWQDTIDFFMPADSSPFIDVRPRQDMNSRRVALEKELHSTLSKALNLFQILSTSSTEPLSEKTLKSLLRSCALHVNVTGALQVWQVAGPMLTISPTSLASMYGYLIETFSRAGHFVECCEVFDNYRRDQMAQTSPDDSIVVFNSMISAYFRCGSPDKAVDLLHEMLTSESTSVPRPAISTYTNVISGFCIGDAPSIHWSPPRITSISTSPSASKSVDIATALLWFNRLLEQPLSAYRKGTFRPLKGGIPTRPDHVSWKLMLETLAKEIVADPLKEIEGVSLLDTLNNLFVKLVEVSEQDSIPVMSIQRMQVVRANLARVNTLLAAEDNERAKHYLDFLRHVIGADIGPGPSRPIWEAYFKLGEMATGIDFALAVYDREQAPQTFLIQFAHQVFAKAETVPLKQAFAILDTWAKFGLTKRNSLQIGLLDSYASERTKENAKETLKALSLEQWTTLVDYAATHELGNPDRCVSVAQVLSNMTWCSPNFTLADFSAELRGIIVQCFLVKEGPRDFVAAMPDGAMKRGLSEELDKALASLPSAANEVVSEGSLSGSDVEEVSTAPTSPIQASEVYPASTSAVEAASLEQQAQYTSLPPPPQNIEFPHIPQNIRIDRNFTRQLDEYIGKRVAHSANPSPFADSVFNTFSKPLFSRQISPSPYTLSKLAWLFGRAKQLDKLLFTYAVGQRLLEGMENDKKGQSESWLVIENGMCIAFASMGEMDKANVHRLRMLEQGGAPSADAYAGLILGVRDTTDDTSNAVSLFKEAIEHGVKPNLYLFNNVISKLAKARKASAALELFHSMKQQSPPIAPSAITYGAVIGACARVGDVVSAEVLFREMTCQWNFKPRVPPFNTMMQLYTTTKPDREKTLWYFNEMRRLGVAPTEHTYKLLMEAYALDPIDLPALLQTFEELQASPNLKVFSTHYATLINAFGCILKDLDRALETFTSIPPQNLDALAFEALVNVLVAHRRMDLVPSYITLMNERGVHMTAYICNGLIKGYSSVGDIDKARDIFEGMGDPPVGRAGLYNHALRGERDELETGELQVPRALVGEGVNPMAPVHREPSTWEAMVRAELGAGHRERAMALVERMQTRQYPEAVVNRVRGIMVDHSQVLL</sequence>
<feature type="repeat" description="PPR" evidence="5">
    <location>
        <begin position="491"/>
        <end position="525"/>
    </location>
</feature>
<dbReference type="InterPro" id="IPR002885">
    <property type="entry name" value="PPR_rpt"/>
</dbReference>
<evidence type="ECO:0000313" key="8">
    <source>
        <dbReference type="EMBL" id="KTB34881.1"/>
    </source>
</evidence>
<feature type="domain" description="PROP1-like PPR" evidence="7">
    <location>
        <begin position="1103"/>
        <end position="1243"/>
    </location>
</feature>
<gene>
    <name evidence="8" type="ORF">WG66_12514</name>
</gene>
<feature type="region of interest" description="Disordered" evidence="6">
    <location>
        <begin position="78"/>
        <end position="110"/>
    </location>
</feature>
<evidence type="ECO:0000256" key="1">
    <source>
        <dbReference type="ARBA" id="ARBA00006192"/>
    </source>
</evidence>
<dbReference type="InterPro" id="IPR011990">
    <property type="entry name" value="TPR-like_helical_dom_sf"/>
</dbReference>
<evidence type="ECO:0000256" key="3">
    <source>
        <dbReference type="ARBA" id="ARBA00044493"/>
    </source>
</evidence>
<keyword evidence="2" id="KW-0677">Repeat</keyword>
<evidence type="ECO:0000256" key="4">
    <source>
        <dbReference type="ARBA" id="ARBA00044511"/>
    </source>
</evidence>
<evidence type="ECO:0000313" key="9">
    <source>
        <dbReference type="Proteomes" id="UP000054988"/>
    </source>
</evidence>
<accession>A0A0W0FF17</accession>
<dbReference type="Pfam" id="PF01535">
    <property type="entry name" value="PPR"/>
    <property type="match status" value="1"/>
</dbReference>
<comment type="caution">
    <text evidence="8">The sequence shown here is derived from an EMBL/GenBank/DDBJ whole genome shotgun (WGS) entry which is preliminary data.</text>
</comment>
<dbReference type="Pfam" id="PF17177">
    <property type="entry name" value="PPR_long"/>
    <property type="match status" value="1"/>
</dbReference>
<feature type="repeat" description="PPR" evidence="5">
    <location>
        <begin position="1124"/>
        <end position="1158"/>
    </location>
</feature>
<proteinExistence type="inferred from homology"/>
<dbReference type="Pfam" id="PF13041">
    <property type="entry name" value="PPR_2"/>
    <property type="match status" value="1"/>
</dbReference>
<comment type="similarity">
    <text evidence="1">Belongs to the CCM1 family.</text>
</comment>
<comment type="function">
    <text evidence="3">Regulates mitochondrial small subunit maturation by controlling 15S rRNA 5'-end processing. Localizes to the 5' precursor of the 15S rRNA in a position that is subsequently occupied by mS47 in the mature yeast mtSSU. Uses structure and sequence-specific RNA recognition, binding to a single-stranded region of the precursor and specifically recognizing bases -6 to -1. The exchange of Ccm1 for mS47 is coupled to the irreversible removal of precursor rRNA that is accompanied by conformational changes of the mitoribosomal proteins uS5m and mS26. These conformational changes signal completion of 5'-end rRNA processing through protection of the mature 5'-end of the 15S rRNA and stabilization of mS47. The removal of the 5' precursor together with the dissociation of Ccm1 may be catalyzed by the 5'-3' exoribonuclease Pet127. Involved in the specific removal of group I introns in mitochondrial encoded transcripts.</text>
</comment>
<feature type="region of interest" description="Disordered" evidence="6">
    <location>
        <begin position="900"/>
        <end position="921"/>
    </location>
</feature>
<evidence type="ECO:0000256" key="5">
    <source>
        <dbReference type="PROSITE-ProRule" id="PRU00708"/>
    </source>
</evidence>
<dbReference type="EMBL" id="LATX01002023">
    <property type="protein sequence ID" value="KTB34881.1"/>
    <property type="molecule type" value="Genomic_DNA"/>
</dbReference>
<comment type="subunit">
    <text evidence="4">Binds to mitochondrial small subunit 15S rRNA.</text>
</comment>
<feature type="region of interest" description="Disordered" evidence="6">
    <location>
        <begin position="138"/>
        <end position="163"/>
    </location>
</feature>
<dbReference type="Proteomes" id="UP000054988">
    <property type="component" value="Unassembled WGS sequence"/>
</dbReference>
<feature type="compositionally biased region" description="Basic residues" evidence="6">
    <location>
        <begin position="149"/>
        <end position="158"/>
    </location>
</feature>
<dbReference type="InterPro" id="IPR033443">
    <property type="entry name" value="PROP1-like_PPR_dom"/>
</dbReference>